<dbReference type="InterPro" id="IPR002105">
    <property type="entry name" value="Dockerin_1_rpt"/>
</dbReference>
<dbReference type="Gene3D" id="3.20.20.80">
    <property type="entry name" value="Glycosidases"/>
    <property type="match status" value="1"/>
</dbReference>
<dbReference type="PANTHER" id="PTHR12631">
    <property type="entry name" value="ALPHA-L-IDURONIDASE"/>
    <property type="match status" value="1"/>
</dbReference>
<dbReference type="SUPFAM" id="SSF63446">
    <property type="entry name" value="Type I dockerin domain"/>
    <property type="match status" value="1"/>
</dbReference>
<name>A0A7G9Y1D0_9EURY</name>
<dbReference type="EMBL" id="MT630763">
    <property type="protein sequence ID" value="QNO42770.1"/>
    <property type="molecule type" value="Genomic_DNA"/>
</dbReference>
<dbReference type="Gene3D" id="1.10.1330.10">
    <property type="entry name" value="Dockerin domain"/>
    <property type="match status" value="1"/>
</dbReference>
<reference evidence="2" key="1">
    <citation type="submission" date="2020-06" db="EMBL/GenBank/DDBJ databases">
        <title>Unique genomic features of the anaerobic methanotrophic archaea.</title>
        <authorList>
            <person name="Chadwick G.L."/>
            <person name="Skennerton C.T."/>
            <person name="Laso-Perez R."/>
            <person name="Leu A.O."/>
            <person name="Speth D.R."/>
            <person name="Yu H."/>
            <person name="Morgan-Lang C."/>
            <person name="Hatzenpichler R."/>
            <person name="Goudeau D."/>
            <person name="Malmstrom R."/>
            <person name="Brazelton W.J."/>
            <person name="Woyke T."/>
            <person name="Hallam S.J."/>
            <person name="Tyson G.W."/>
            <person name="Wegener G."/>
            <person name="Boetius A."/>
            <person name="Orphan V."/>
        </authorList>
    </citation>
    <scope>NUCLEOTIDE SEQUENCE</scope>
</reference>
<dbReference type="InterPro" id="IPR018247">
    <property type="entry name" value="EF_Hand_1_Ca_BS"/>
</dbReference>
<dbReference type="PROSITE" id="PS00018">
    <property type="entry name" value="EF_HAND_1"/>
    <property type="match status" value="1"/>
</dbReference>
<dbReference type="InterPro" id="IPR036439">
    <property type="entry name" value="Dockerin_dom_sf"/>
</dbReference>
<organism evidence="2">
    <name type="scientific">Candidatus Methanogaster sp. ANME-2c ERB4</name>
    <dbReference type="NCBI Taxonomy" id="2759911"/>
    <lineage>
        <taxon>Archaea</taxon>
        <taxon>Methanobacteriati</taxon>
        <taxon>Methanobacteriota</taxon>
        <taxon>Stenosarchaea group</taxon>
        <taxon>Methanomicrobia</taxon>
        <taxon>Methanosarcinales</taxon>
        <taxon>ANME-2 cluster</taxon>
        <taxon>Candidatus Methanogasteraceae</taxon>
        <taxon>Candidatus Methanogaster</taxon>
    </lineage>
</organism>
<dbReference type="InterPro" id="IPR024655">
    <property type="entry name" value="Asl1_glyco_hydro_catalytic"/>
</dbReference>
<dbReference type="GO" id="GO:0000272">
    <property type="term" value="P:polysaccharide catabolic process"/>
    <property type="evidence" value="ECO:0007669"/>
    <property type="project" value="InterPro"/>
</dbReference>
<sequence length="972" mass="106016">MTSSRMLILLLIAAAVCVASAGVGAADGVDVTFEGRFGGATYAVAVSGNYAHIGQGQDIVVLDVSSPDSPVELGRVMTPHIVRDVAVSGDYAYVADGYYGGLRIVDVSSKSEPTLVGSYDTAGSALFVPGSVQGIAVSGDYAYVTEGSNGLLIVDVSNKSVPTLAGSYDTAGCALSVAVSGDYAHVADYINGLVILRMDASGASPPEITRSRLGINTHWYRWVEDFPAYKENIKNFGIIRDGAWWYDLETSDLTGSEWDHANWDYPYDLKTLCGREITYQSGYDNLVKLYQDEDSPELLMVLNQDNNNIPSSDAITAIQYSDYIYHIVERYDGDGVNDMPGLIRSVRYFEVGNEVDYGNMTANPNHDHIPPKDYVEMRLIPAYNAAKAANKDAIVMGAGLGMGSDLYGNDGQEFNTVYFDAMYDNITKNGGNKNNNFYMDKVAIHYYAKPDAEFDENIKKVEDVIQKYESRDKPIWITEFFPLNETGQYDSTTGAFARLLTLMFANKIEMPIIYSLKDEYDVTCVGEEETITPRESIQVIDTVVSTLHGTTPSEAENKDISVEPGKTTYQRVFNDSGKKVTVLWYIDTADPSAVTNCLISPESPQTFTVNALGTANFSTDPSPIHLKIGSKPTYVVETDPPIDLDLYFNKTTTTGVSTERATSFRVGDTLYGKVITSTSTNPVVRIYITMTMPDGTCWYAHYDKSDFVPGIDKLLFSDTKIQLYNDVWNAATNDWLWNIYEFTGGDSGTYRWNCWYEDAETGEILGGDSTEYTFSETPSGTPVGSATGRGEVYLDSSAGTIEDLAAISPNAMPDVPESLNPVYGFFSFEITGTSSGERVNIPLAFPENVPAGTEYWKHGPTPDDTTPHWYQIPVSDDDGDRIIAITLTDGGIGDDDLTENGVIVDDGGPSLSMSEKGDLNRDGNVTSADVLIALRIAVSGEYVPEADIDANGCVNVLDARMIMQAAAGRIEL</sequence>
<dbReference type="GO" id="GO:0004553">
    <property type="term" value="F:hydrolase activity, hydrolyzing O-glycosyl compounds"/>
    <property type="evidence" value="ECO:0007669"/>
    <property type="project" value="InterPro"/>
</dbReference>
<dbReference type="InterPro" id="IPR017853">
    <property type="entry name" value="GH"/>
</dbReference>
<dbReference type="InterPro" id="IPR013211">
    <property type="entry name" value="LVIVD"/>
</dbReference>
<dbReference type="PANTHER" id="PTHR12631:SF10">
    <property type="entry name" value="BETA-XYLOSIDASE-LIKE PROTEIN-RELATED"/>
    <property type="match status" value="1"/>
</dbReference>
<evidence type="ECO:0000313" key="2">
    <source>
        <dbReference type="EMBL" id="QNO41814.1"/>
    </source>
</evidence>
<dbReference type="PROSITE" id="PS51766">
    <property type="entry name" value="DOCKERIN"/>
    <property type="match status" value="1"/>
</dbReference>
<dbReference type="EMBL" id="MT630671">
    <property type="protein sequence ID" value="QNO41814.1"/>
    <property type="molecule type" value="Genomic_DNA"/>
</dbReference>
<evidence type="ECO:0000259" key="1">
    <source>
        <dbReference type="PROSITE" id="PS51766"/>
    </source>
</evidence>
<accession>A0A7G9Y1D0</accession>
<dbReference type="Pfam" id="PF11790">
    <property type="entry name" value="Glyco_hydro_cc"/>
    <property type="match status" value="1"/>
</dbReference>
<dbReference type="InterPro" id="IPR053784">
    <property type="entry name" value="Choice_anch_U_dom"/>
</dbReference>
<dbReference type="InterPro" id="IPR016134">
    <property type="entry name" value="Dockerin_dom"/>
</dbReference>
<dbReference type="AlphaFoldDB" id="A0A7G9Y1D0"/>
<protein>
    <recommendedName>
        <fullName evidence="1">Dockerin domain-containing protein</fullName>
    </recommendedName>
</protein>
<dbReference type="SUPFAM" id="SSF51445">
    <property type="entry name" value="(Trans)glycosidases"/>
    <property type="match status" value="1"/>
</dbReference>
<dbReference type="Pfam" id="PF00404">
    <property type="entry name" value="Dockerin_1"/>
    <property type="match status" value="1"/>
</dbReference>
<evidence type="ECO:0000313" key="3">
    <source>
        <dbReference type="EMBL" id="QNO42770.1"/>
    </source>
</evidence>
<gene>
    <name evidence="2" type="ORF">EABBNKNM_00029</name>
    <name evidence="3" type="ORF">MNGOFONH_00001</name>
</gene>
<proteinExistence type="predicted"/>
<dbReference type="NCBIfam" id="NF041766">
    <property type="entry name" value="choice_anch_U"/>
    <property type="match status" value="1"/>
</dbReference>
<dbReference type="SUPFAM" id="SSF75011">
    <property type="entry name" value="3-carboxy-cis,cis-mucoante lactonizing enzyme"/>
    <property type="match status" value="1"/>
</dbReference>
<feature type="domain" description="Dockerin" evidence="1">
    <location>
        <begin position="912"/>
        <end position="972"/>
    </location>
</feature>
<dbReference type="Pfam" id="PF08309">
    <property type="entry name" value="LVIVD"/>
    <property type="match status" value="4"/>
</dbReference>
<dbReference type="InterPro" id="IPR051923">
    <property type="entry name" value="Glycosyl_Hydrolase_39"/>
</dbReference>
<dbReference type="CDD" id="cd14256">
    <property type="entry name" value="Dockerin_I"/>
    <property type="match status" value="1"/>
</dbReference>